<dbReference type="EMBL" id="JBJYXY010000001">
    <property type="protein sequence ID" value="MFN2976555.1"/>
    <property type="molecule type" value="Genomic_DNA"/>
</dbReference>
<keyword evidence="7" id="KW-1185">Reference proteome</keyword>
<dbReference type="PANTHER" id="PTHR11049:SF16">
    <property type="entry name" value="PROTEIN VDLD"/>
    <property type="match status" value="1"/>
</dbReference>
<protein>
    <submittedName>
        <fullName evidence="6">Acyl-CoA thioesterase</fullName>
        <ecNumber evidence="6">3.1.2.20</ecNumber>
    </submittedName>
</protein>
<dbReference type="CDD" id="cd03442">
    <property type="entry name" value="BFIT_BACH"/>
    <property type="match status" value="1"/>
</dbReference>
<gene>
    <name evidence="6" type="ORF">ACK2TP_12345</name>
</gene>
<comment type="similarity">
    <text evidence="1">Belongs to the acyl coenzyme A hydrolase family.</text>
</comment>
<name>A0ABW9KNR0_9BACT</name>
<evidence type="ECO:0000256" key="4">
    <source>
        <dbReference type="SAM" id="MobiDB-lite"/>
    </source>
</evidence>
<dbReference type="InterPro" id="IPR029069">
    <property type="entry name" value="HotDog_dom_sf"/>
</dbReference>
<evidence type="ECO:0000256" key="2">
    <source>
        <dbReference type="ARBA" id="ARBA00022801"/>
    </source>
</evidence>
<evidence type="ECO:0000313" key="6">
    <source>
        <dbReference type="EMBL" id="MFN2976555.1"/>
    </source>
</evidence>
<dbReference type="PANTHER" id="PTHR11049">
    <property type="entry name" value="ACYL COENZYME A THIOESTER HYDROLASE"/>
    <property type="match status" value="1"/>
</dbReference>
<feature type="domain" description="HotDog ACOT-type" evidence="5">
    <location>
        <begin position="15"/>
        <end position="128"/>
    </location>
</feature>
<feature type="compositionally biased region" description="Basic and acidic residues" evidence="4">
    <location>
        <begin position="140"/>
        <end position="164"/>
    </location>
</feature>
<accession>A0ABW9KNR0</accession>
<evidence type="ECO:0000256" key="1">
    <source>
        <dbReference type="ARBA" id="ARBA00010458"/>
    </source>
</evidence>
<reference evidence="6 7" key="1">
    <citation type="submission" date="2024-12" db="EMBL/GenBank/DDBJ databases">
        <authorList>
            <person name="Lee Y."/>
        </authorList>
    </citation>
    <scope>NUCLEOTIDE SEQUENCE [LARGE SCALE GENOMIC DNA]</scope>
    <source>
        <strain evidence="6 7">03SUJ4</strain>
    </source>
</reference>
<evidence type="ECO:0000256" key="3">
    <source>
        <dbReference type="PROSITE-ProRule" id="PRU01106"/>
    </source>
</evidence>
<dbReference type="InterPro" id="IPR033120">
    <property type="entry name" value="HOTDOG_ACOT"/>
</dbReference>
<proteinExistence type="inferred from homology"/>
<dbReference type="GO" id="GO:0047617">
    <property type="term" value="F:fatty acyl-CoA hydrolase activity"/>
    <property type="evidence" value="ECO:0007669"/>
    <property type="project" value="UniProtKB-EC"/>
</dbReference>
<sequence length="178" mass="19950">MSEQQKAQELRATVAESQAERSEIIFPGDTNSLGNLFGGKLMQFVDLVGAVAAYRHARAILVVTASMDHLDFVAPVHVGDLLILKASVNRAFRTSMEVGVKAMVEDPKTRALRHVCSAYVTYVAVDQSGQPVPVPPIVPETEHQKRRYQDAQRRRDGRSDEVARKREIRKTLTMDWHI</sequence>
<dbReference type="Gene3D" id="3.10.129.10">
    <property type="entry name" value="Hotdog Thioesterase"/>
    <property type="match status" value="1"/>
</dbReference>
<dbReference type="PROSITE" id="PS51770">
    <property type="entry name" value="HOTDOG_ACOT"/>
    <property type="match status" value="1"/>
</dbReference>
<organism evidence="6 7">
    <name type="scientific">Terriglobus aquaticus</name>
    <dbReference type="NCBI Taxonomy" id="940139"/>
    <lineage>
        <taxon>Bacteria</taxon>
        <taxon>Pseudomonadati</taxon>
        <taxon>Acidobacteriota</taxon>
        <taxon>Terriglobia</taxon>
        <taxon>Terriglobales</taxon>
        <taxon>Acidobacteriaceae</taxon>
        <taxon>Terriglobus</taxon>
    </lineage>
</organism>
<evidence type="ECO:0000313" key="7">
    <source>
        <dbReference type="Proteomes" id="UP001634747"/>
    </source>
</evidence>
<keyword evidence="2 3" id="KW-0378">Hydrolase</keyword>
<dbReference type="InterPro" id="IPR040170">
    <property type="entry name" value="Cytosol_ACT"/>
</dbReference>
<dbReference type="Pfam" id="PF03061">
    <property type="entry name" value="4HBT"/>
    <property type="match status" value="1"/>
</dbReference>
<dbReference type="Proteomes" id="UP001634747">
    <property type="component" value="Unassembled WGS sequence"/>
</dbReference>
<feature type="region of interest" description="Disordered" evidence="4">
    <location>
        <begin position="133"/>
        <end position="164"/>
    </location>
</feature>
<dbReference type="EC" id="3.1.2.20" evidence="6"/>
<comment type="caution">
    <text evidence="6">The sequence shown here is derived from an EMBL/GenBank/DDBJ whole genome shotgun (WGS) entry which is preliminary data.</text>
</comment>
<dbReference type="SUPFAM" id="SSF54637">
    <property type="entry name" value="Thioesterase/thiol ester dehydrase-isomerase"/>
    <property type="match status" value="1"/>
</dbReference>
<evidence type="ECO:0000259" key="5">
    <source>
        <dbReference type="PROSITE" id="PS51770"/>
    </source>
</evidence>
<dbReference type="InterPro" id="IPR006683">
    <property type="entry name" value="Thioestr_dom"/>
</dbReference>
<dbReference type="RefSeq" id="WP_263411971.1">
    <property type="nucleotide sequence ID" value="NZ_BAABBH010000001.1"/>
</dbReference>